<reference evidence="2" key="1">
    <citation type="submission" date="2023-06" db="EMBL/GenBank/DDBJ databases">
        <title>Reference genome for the Northern bat (Eptesicus nilssonii), a most northern bat species.</title>
        <authorList>
            <person name="Laine V.N."/>
            <person name="Pulliainen A.T."/>
            <person name="Lilley T.M."/>
        </authorList>
    </citation>
    <scope>NUCLEOTIDE SEQUENCE</scope>
    <source>
        <strain evidence="2">BLF_Eptnil</strain>
        <tissue evidence="2">Kidney</tissue>
    </source>
</reference>
<accession>A0AA40IC15</accession>
<evidence type="ECO:0000313" key="2">
    <source>
        <dbReference type="EMBL" id="KAK1346894.1"/>
    </source>
</evidence>
<evidence type="ECO:0000313" key="3">
    <source>
        <dbReference type="Proteomes" id="UP001177744"/>
    </source>
</evidence>
<feature type="compositionally biased region" description="Basic and acidic residues" evidence="1">
    <location>
        <begin position="39"/>
        <end position="51"/>
    </location>
</feature>
<dbReference type="EMBL" id="JAULJE010000001">
    <property type="protein sequence ID" value="KAK1346894.1"/>
    <property type="molecule type" value="Genomic_DNA"/>
</dbReference>
<name>A0AA40IC15_CNENI</name>
<sequence>MGPATPPGVPIAPGTPGSGGMGLATPPRGADGPGNATRGADRPRHPGERRHGSGHAPLGCPFARPRPPGVPITPGTPRSGGMGPDTPPGVPIAPGTPGSGSMGPATGHRHLDLLNGRYATRSPDPSLLLAQSSLELAPTHPAKMKCDHCTWKECSKKTKTNDQENAAVNVQSPAQENGEKGEFRKLADAKIFLSDCWHVTAEEGVQVSQQNIQDFFRVLNLNKKCDTSQHKVLAVSVCP</sequence>
<feature type="region of interest" description="Disordered" evidence="1">
    <location>
        <begin position="1"/>
        <end position="109"/>
    </location>
</feature>
<comment type="caution">
    <text evidence="2">The sequence shown here is derived from an EMBL/GenBank/DDBJ whole genome shotgun (WGS) entry which is preliminary data.</text>
</comment>
<gene>
    <name evidence="2" type="ORF">QTO34_000754</name>
</gene>
<dbReference type="AlphaFoldDB" id="A0AA40IC15"/>
<dbReference type="Proteomes" id="UP001177744">
    <property type="component" value="Unassembled WGS sequence"/>
</dbReference>
<organism evidence="2 3">
    <name type="scientific">Cnephaeus nilssonii</name>
    <name type="common">Northern bat</name>
    <name type="synonym">Eptesicus nilssonii</name>
    <dbReference type="NCBI Taxonomy" id="3371016"/>
    <lineage>
        <taxon>Eukaryota</taxon>
        <taxon>Metazoa</taxon>
        <taxon>Chordata</taxon>
        <taxon>Craniata</taxon>
        <taxon>Vertebrata</taxon>
        <taxon>Euteleostomi</taxon>
        <taxon>Mammalia</taxon>
        <taxon>Eutheria</taxon>
        <taxon>Laurasiatheria</taxon>
        <taxon>Chiroptera</taxon>
        <taxon>Yangochiroptera</taxon>
        <taxon>Vespertilionidae</taxon>
        <taxon>Cnephaeus</taxon>
    </lineage>
</organism>
<keyword evidence="3" id="KW-1185">Reference proteome</keyword>
<evidence type="ECO:0000256" key="1">
    <source>
        <dbReference type="SAM" id="MobiDB-lite"/>
    </source>
</evidence>
<feature type="compositionally biased region" description="Pro residues" evidence="1">
    <location>
        <begin position="1"/>
        <end position="10"/>
    </location>
</feature>
<proteinExistence type="predicted"/>
<protein>
    <submittedName>
        <fullName evidence="2">Uncharacterized protein</fullName>
    </submittedName>
</protein>